<keyword evidence="8" id="KW-0472">Membrane</keyword>
<name>A0A418LY78_9BACT</name>
<comment type="subcellular location">
    <subcellularLocation>
        <location evidence="1">Periplasm</location>
    </subcellularLocation>
</comment>
<accession>A0A418LY78</accession>
<evidence type="ECO:0000256" key="1">
    <source>
        <dbReference type="ARBA" id="ARBA00004418"/>
    </source>
</evidence>
<evidence type="ECO:0000256" key="4">
    <source>
        <dbReference type="ARBA" id="ARBA00022729"/>
    </source>
</evidence>
<evidence type="ECO:0000313" key="10">
    <source>
        <dbReference type="EMBL" id="RIV18297.1"/>
    </source>
</evidence>
<keyword evidence="5" id="KW-0574">Periplasm</keyword>
<organism evidence="10 11">
    <name type="scientific">Fibrisoma montanum</name>
    <dbReference type="NCBI Taxonomy" id="2305895"/>
    <lineage>
        <taxon>Bacteria</taxon>
        <taxon>Pseudomonadati</taxon>
        <taxon>Bacteroidota</taxon>
        <taxon>Cytophagia</taxon>
        <taxon>Cytophagales</taxon>
        <taxon>Spirosomataceae</taxon>
        <taxon>Fibrisoma</taxon>
    </lineage>
</organism>
<dbReference type="Proteomes" id="UP000283523">
    <property type="component" value="Unassembled WGS sequence"/>
</dbReference>
<keyword evidence="8" id="KW-1133">Transmembrane helix</keyword>
<dbReference type="EMBL" id="QXED01000012">
    <property type="protein sequence ID" value="RIV18297.1"/>
    <property type="molecule type" value="Genomic_DNA"/>
</dbReference>
<evidence type="ECO:0000313" key="11">
    <source>
        <dbReference type="Proteomes" id="UP000283523"/>
    </source>
</evidence>
<dbReference type="RefSeq" id="WP_119671266.1">
    <property type="nucleotide sequence ID" value="NZ_QXED01000012.1"/>
</dbReference>
<feature type="transmembrane region" description="Helical" evidence="8">
    <location>
        <begin position="30"/>
        <end position="49"/>
    </location>
</feature>
<evidence type="ECO:0000256" key="7">
    <source>
        <dbReference type="SAM" id="MobiDB-lite"/>
    </source>
</evidence>
<sequence>MASAPIQYEKQAPGSLRAEQKRSRKSIRPWLLAVGFGMLLALPTAERWLGLTDTFQSTENRRLTPFPTFHYPHVLTFVHELDQYCKESFGFRNALFYEYSTWKYDMLHTSPLPEKVVIGKQGWLFVGNSYNRVIDQHRGFVQLPDEALQQIEQKLLARHQELKRVGIRFYVLIAPDSHTIYPEFLPDAYRTDVRQPSSLDRLTARIQQHGTLPLIDLRDTLMRAKHRYQVYYQTDTHWNEPGALIGCVSLVDRIRHDVQSIPPPSSAMYQIRRQPGGYGDLALMLALQSRLHDTFKYTVGIAPERKAHQLAEFDMPGHYLPAAKYAGPNRQAPRLLLFGDSFSHNLIKFLPGYFSHTYHIYQTTFNPKLVQAEKPDVVVLEIVERDLDKLALF</sequence>
<dbReference type="OrthoDB" id="175771at2"/>
<evidence type="ECO:0000256" key="2">
    <source>
        <dbReference type="ARBA" id="ARBA00005182"/>
    </source>
</evidence>
<proteinExistence type="predicted"/>
<keyword evidence="3" id="KW-0808">Transferase</keyword>
<evidence type="ECO:0000256" key="3">
    <source>
        <dbReference type="ARBA" id="ARBA00022679"/>
    </source>
</evidence>
<comment type="caution">
    <text evidence="10">The sequence shown here is derived from an EMBL/GenBank/DDBJ whole genome shotgun (WGS) entry which is preliminary data.</text>
</comment>
<keyword evidence="11" id="KW-1185">Reference proteome</keyword>
<evidence type="ECO:0000256" key="6">
    <source>
        <dbReference type="ARBA" id="ARBA00022841"/>
    </source>
</evidence>
<dbReference type="Pfam" id="PF16822">
    <property type="entry name" value="ALGX"/>
    <property type="match status" value="1"/>
</dbReference>
<dbReference type="InterPro" id="IPR031811">
    <property type="entry name" value="ALGX/ALGJ_SGNH-like"/>
</dbReference>
<gene>
    <name evidence="10" type="ORF">DYU11_29115</name>
</gene>
<dbReference type="GO" id="GO:0042597">
    <property type="term" value="C:periplasmic space"/>
    <property type="evidence" value="ECO:0007669"/>
    <property type="project" value="UniProtKB-SubCell"/>
</dbReference>
<evidence type="ECO:0000256" key="8">
    <source>
        <dbReference type="SAM" id="Phobius"/>
    </source>
</evidence>
<protein>
    <recommendedName>
        <fullName evidence="9">AlgX/AlgJ SGNH hydrolase-like domain-containing protein</fullName>
    </recommendedName>
</protein>
<dbReference type="AlphaFoldDB" id="A0A418LY78"/>
<evidence type="ECO:0000259" key="9">
    <source>
        <dbReference type="Pfam" id="PF16822"/>
    </source>
</evidence>
<keyword evidence="6" id="KW-0016">Alginate biosynthesis</keyword>
<dbReference type="UniPathway" id="UPA00286"/>
<keyword evidence="8" id="KW-0812">Transmembrane</keyword>
<feature type="domain" description="AlgX/AlgJ SGNH hydrolase-like" evidence="9">
    <location>
        <begin position="116"/>
        <end position="346"/>
    </location>
</feature>
<reference evidence="10 11" key="1">
    <citation type="submission" date="2018-08" db="EMBL/GenBank/DDBJ databases">
        <title>Fibrisoma montanum sp. nov., isolated from Danxia mountain soil.</title>
        <authorList>
            <person name="Huang Y."/>
        </authorList>
    </citation>
    <scope>NUCLEOTIDE SEQUENCE [LARGE SCALE GENOMIC DNA]</scope>
    <source>
        <strain evidence="10 11">HYT19</strain>
    </source>
</reference>
<evidence type="ECO:0000256" key="5">
    <source>
        <dbReference type="ARBA" id="ARBA00022764"/>
    </source>
</evidence>
<comment type="pathway">
    <text evidence="2">Glycan biosynthesis; alginate biosynthesis.</text>
</comment>
<dbReference type="GO" id="GO:0016740">
    <property type="term" value="F:transferase activity"/>
    <property type="evidence" value="ECO:0007669"/>
    <property type="project" value="UniProtKB-KW"/>
</dbReference>
<dbReference type="GO" id="GO:0042121">
    <property type="term" value="P:alginic acid biosynthetic process"/>
    <property type="evidence" value="ECO:0007669"/>
    <property type="project" value="UniProtKB-UniPathway"/>
</dbReference>
<keyword evidence="4" id="KW-0732">Signal</keyword>
<feature type="region of interest" description="Disordered" evidence="7">
    <location>
        <begin position="1"/>
        <end position="20"/>
    </location>
</feature>